<keyword evidence="1" id="KW-0812">Transmembrane</keyword>
<dbReference type="Proteomes" id="UP000004931">
    <property type="component" value="Unassembled WGS sequence"/>
</dbReference>
<keyword evidence="3" id="KW-1185">Reference proteome</keyword>
<evidence type="ECO:0000256" key="1">
    <source>
        <dbReference type="SAM" id="Phobius"/>
    </source>
</evidence>
<proteinExistence type="predicted"/>
<protein>
    <submittedName>
        <fullName evidence="2">Uncharacterized protein</fullName>
    </submittedName>
</protein>
<keyword evidence="1" id="KW-0472">Membrane</keyword>
<sequence length="124" mass="13635">MKDSEKRAKRNADIDLCVTNALDKQAETISPKISDRLDAARFSAIAEPDSKLNSNPGLLPWLPAMGTCAALLLVVVMLNIPDSSTPTLADGDQDLVLEVVLTNQDMDLMEEDLEFYLWLAEQNS</sequence>
<dbReference type="STRING" id="247633.GP2143_08529"/>
<organism evidence="2 3">
    <name type="scientific">marine gamma proteobacterium HTCC2143</name>
    <dbReference type="NCBI Taxonomy" id="247633"/>
    <lineage>
        <taxon>Bacteria</taxon>
        <taxon>Pseudomonadati</taxon>
        <taxon>Pseudomonadota</taxon>
        <taxon>Gammaproteobacteria</taxon>
        <taxon>Cellvibrionales</taxon>
        <taxon>Spongiibacteraceae</taxon>
        <taxon>BD1-7 clade</taxon>
    </lineage>
</organism>
<reference evidence="2 3" key="1">
    <citation type="journal article" date="2010" name="J. Bacteriol.">
        <title>Genome sequence of the oligotrophic marine Gammaproteobacterium HTCC2143, isolated from the Oregon Coast.</title>
        <authorList>
            <person name="Oh H.M."/>
            <person name="Kang I."/>
            <person name="Ferriera S."/>
            <person name="Giovannoni S.J."/>
            <person name="Cho J.C."/>
        </authorList>
    </citation>
    <scope>NUCLEOTIDE SEQUENCE [LARGE SCALE GENOMIC DNA]</scope>
    <source>
        <strain evidence="2 3">HTCC2143</strain>
    </source>
</reference>
<gene>
    <name evidence="2" type="ORF">GP2143_08529</name>
</gene>
<feature type="transmembrane region" description="Helical" evidence="1">
    <location>
        <begin position="58"/>
        <end position="80"/>
    </location>
</feature>
<evidence type="ECO:0000313" key="3">
    <source>
        <dbReference type="Proteomes" id="UP000004931"/>
    </source>
</evidence>
<name>A0YCR3_9GAMM</name>
<evidence type="ECO:0000313" key="2">
    <source>
        <dbReference type="EMBL" id="EAW31582.1"/>
    </source>
</evidence>
<dbReference type="EMBL" id="AAVT01000003">
    <property type="protein sequence ID" value="EAW31582.1"/>
    <property type="molecule type" value="Genomic_DNA"/>
</dbReference>
<accession>A0YCR3</accession>
<dbReference type="AlphaFoldDB" id="A0YCR3"/>
<comment type="caution">
    <text evidence="2">The sequence shown here is derived from an EMBL/GenBank/DDBJ whole genome shotgun (WGS) entry which is preliminary data.</text>
</comment>
<keyword evidence="1" id="KW-1133">Transmembrane helix</keyword>